<keyword evidence="3" id="KW-1185">Reference proteome</keyword>
<accession>A0A0C3HNU5</accession>
<proteinExistence type="predicted"/>
<name>A0A0C3HNU5_OIDMZ</name>
<evidence type="ECO:0008006" key="4">
    <source>
        <dbReference type="Google" id="ProtNLM"/>
    </source>
</evidence>
<reference evidence="3" key="2">
    <citation type="submission" date="2015-01" db="EMBL/GenBank/DDBJ databases">
        <title>Evolutionary Origins and Diversification of the Mycorrhizal Mutualists.</title>
        <authorList>
            <consortium name="DOE Joint Genome Institute"/>
            <consortium name="Mycorrhizal Genomics Consortium"/>
            <person name="Kohler A."/>
            <person name="Kuo A."/>
            <person name="Nagy L.G."/>
            <person name="Floudas D."/>
            <person name="Copeland A."/>
            <person name="Barry K.W."/>
            <person name="Cichocki N."/>
            <person name="Veneault-Fourrey C."/>
            <person name="LaButti K."/>
            <person name="Lindquist E.A."/>
            <person name="Lipzen A."/>
            <person name="Lundell T."/>
            <person name="Morin E."/>
            <person name="Murat C."/>
            <person name="Riley R."/>
            <person name="Ohm R."/>
            <person name="Sun H."/>
            <person name="Tunlid A."/>
            <person name="Henrissat B."/>
            <person name="Grigoriev I.V."/>
            <person name="Hibbett D.S."/>
            <person name="Martin F."/>
        </authorList>
    </citation>
    <scope>NUCLEOTIDE SEQUENCE [LARGE SCALE GENOMIC DNA]</scope>
    <source>
        <strain evidence="3">Zn</strain>
    </source>
</reference>
<organism evidence="2 3">
    <name type="scientific">Oidiodendron maius (strain Zn)</name>
    <dbReference type="NCBI Taxonomy" id="913774"/>
    <lineage>
        <taxon>Eukaryota</taxon>
        <taxon>Fungi</taxon>
        <taxon>Dikarya</taxon>
        <taxon>Ascomycota</taxon>
        <taxon>Pezizomycotina</taxon>
        <taxon>Leotiomycetes</taxon>
        <taxon>Leotiomycetes incertae sedis</taxon>
        <taxon>Myxotrichaceae</taxon>
        <taxon>Oidiodendron</taxon>
    </lineage>
</organism>
<protein>
    <recommendedName>
        <fullName evidence="4">AA1-like domain-containing protein</fullName>
    </recommendedName>
</protein>
<dbReference type="OrthoDB" id="5239982at2759"/>
<evidence type="ECO:0000313" key="2">
    <source>
        <dbReference type="EMBL" id="KIN03987.1"/>
    </source>
</evidence>
<dbReference type="AlphaFoldDB" id="A0A0C3HNU5"/>
<feature type="chain" id="PRO_5002165491" description="AA1-like domain-containing protein" evidence="1">
    <location>
        <begin position="22"/>
        <end position="103"/>
    </location>
</feature>
<keyword evidence="1" id="KW-0732">Signal</keyword>
<feature type="signal peptide" evidence="1">
    <location>
        <begin position="1"/>
        <end position="21"/>
    </location>
</feature>
<dbReference type="HOGENOM" id="CLU_2264510_0_0_1"/>
<sequence>MGARHFLLAIATLLPAHLVLSHPLKDCSEPPLYFTVNDFSTFTPSSTSNASARISFYFGDASCSSNTILNPEMPKTCSDASYDYLWDGKSLTVEDAYIPCANE</sequence>
<evidence type="ECO:0000256" key="1">
    <source>
        <dbReference type="SAM" id="SignalP"/>
    </source>
</evidence>
<dbReference type="EMBL" id="KN832873">
    <property type="protein sequence ID" value="KIN03987.1"/>
    <property type="molecule type" value="Genomic_DNA"/>
</dbReference>
<evidence type="ECO:0000313" key="3">
    <source>
        <dbReference type="Proteomes" id="UP000054321"/>
    </source>
</evidence>
<dbReference type="Proteomes" id="UP000054321">
    <property type="component" value="Unassembled WGS sequence"/>
</dbReference>
<reference evidence="2 3" key="1">
    <citation type="submission" date="2014-04" db="EMBL/GenBank/DDBJ databases">
        <authorList>
            <consortium name="DOE Joint Genome Institute"/>
            <person name="Kuo A."/>
            <person name="Martino E."/>
            <person name="Perotto S."/>
            <person name="Kohler A."/>
            <person name="Nagy L.G."/>
            <person name="Floudas D."/>
            <person name="Copeland A."/>
            <person name="Barry K.W."/>
            <person name="Cichocki N."/>
            <person name="Veneault-Fourrey C."/>
            <person name="LaButti K."/>
            <person name="Lindquist E.A."/>
            <person name="Lipzen A."/>
            <person name="Lundell T."/>
            <person name="Morin E."/>
            <person name="Murat C."/>
            <person name="Sun H."/>
            <person name="Tunlid A."/>
            <person name="Henrissat B."/>
            <person name="Grigoriev I.V."/>
            <person name="Hibbett D.S."/>
            <person name="Martin F."/>
            <person name="Nordberg H.P."/>
            <person name="Cantor M.N."/>
            <person name="Hua S.X."/>
        </authorList>
    </citation>
    <scope>NUCLEOTIDE SEQUENCE [LARGE SCALE GENOMIC DNA]</scope>
    <source>
        <strain evidence="2 3">Zn</strain>
    </source>
</reference>
<dbReference type="InParanoid" id="A0A0C3HNU5"/>
<gene>
    <name evidence="2" type="ORF">OIDMADRAFT_143451</name>
</gene>